<organism evidence="2 3">
    <name type="scientific">Mesorhabditis belari</name>
    <dbReference type="NCBI Taxonomy" id="2138241"/>
    <lineage>
        <taxon>Eukaryota</taxon>
        <taxon>Metazoa</taxon>
        <taxon>Ecdysozoa</taxon>
        <taxon>Nematoda</taxon>
        <taxon>Chromadorea</taxon>
        <taxon>Rhabditida</taxon>
        <taxon>Rhabditina</taxon>
        <taxon>Rhabditomorpha</taxon>
        <taxon>Rhabditoidea</taxon>
        <taxon>Rhabditidae</taxon>
        <taxon>Mesorhabditinae</taxon>
        <taxon>Mesorhabditis</taxon>
    </lineage>
</organism>
<feature type="compositionally biased region" description="Low complexity" evidence="1">
    <location>
        <begin position="92"/>
        <end position="106"/>
    </location>
</feature>
<dbReference type="Proteomes" id="UP000887575">
    <property type="component" value="Unassembled WGS sequence"/>
</dbReference>
<dbReference type="PANTHER" id="PTHR23276:SF2">
    <property type="entry name" value="PROTEIN PRRC1"/>
    <property type="match status" value="1"/>
</dbReference>
<keyword evidence="2" id="KW-1185">Reference proteome</keyword>
<accession>A0AAF3J4E9</accession>
<feature type="compositionally biased region" description="Pro residues" evidence="1">
    <location>
        <begin position="43"/>
        <end position="68"/>
    </location>
</feature>
<reference evidence="3" key="1">
    <citation type="submission" date="2024-02" db="UniProtKB">
        <authorList>
            <consortium name="WormBaseParasite"/>
        </authorList>
    </citation>
    <scope>IDENTIFICATION</scope>
</reference>
<sequence length="435" mass="46842">MSEEIPPPSTLPLMDKMKVDGVAVRAPKSANPFAPRGTTGSPIVPPPSTGVPLPIPPHPSTLPPPMAFPKPTATPTSGVIRPKDVSEIMGRSQKSPSPAKSSPQSAHVLPAKESSPSNQPVKKMAPIEVSPPQQMPAPPAAISPSKISTLSPISTTPSNAPPQIEASSVEQMKANDAKTTPVQTQQPQQPQQAIMVKQQVQQQDGEGMFDWFTKQVHENPFFSMVAEKAKVGMETVLTTLDPGMKDFLAGDGIIEAYVGTEDPMISSAVRQGFERVFHSAVIRGVPVPTADGSPQMSDSIDSSTKSCLSQILRLSASRLASPSSPFVVFQPSILHIEHISFYCLRVMLRWKGNDLFALSQPVEISEHLWGQLQRFKTADGFSVTLEQLQKQMGFPSLFPFHESEPLILASALLAAQLKEILTKQAESVKETTSGK</sequence>
<proteinExistence type="predicted"/>
<protein>
    <submittedName>
        <fullName evidence="3">Uncharacterized protein</fullName>
    </submittedName>
</protein>
<evidence type="ECO:0000256" key="1">
    <source>
        <dbReference type="SAM" id="MobiDB-lite"/>
    </source>
</evidence>
<dbReference type="GO" id="GO:0005737">
    <property type="term" value="C:cytoplasm"/>
    <property type="evidence" value="ECO:0007669"/>
    <property type="project" value="TreeGrafter"/>
</dbReference>
<feature type="compositionally biased region" description="Low complexity" evidence="1">
    <location>
        <begin position="142"/>
        <end position="158"/>
    </location>
</feature>
<evidence type="ECO:0000313" key="2">
    <source>
        <dbReference type="Proteomes" id="UP000887575"/>
    </source>
</evidence>
<dbReference type="WBParaSite" id="MBELARI_LOCUS15505">
    <property type="protein sequence ID" value="MBELARI_LOCUS15505"/>
    <property type="gene ID" value="MBELARI_LOCUS15505"/>
</dbReference>
<name>A0AAF3J4E9_9BILA</name>
<dbReference type="GO" id="GO:0034237">
    <property type="term" value="F:protein kinase A regulatory subunit binding"/>
    <property type="evidence" value="ECO:0007669"/>
    <property type="project" value="TreeGrafter"/>
</dbReference>
<dbReference type="PANTHER" id="PTHR23276">
    <property type="entry name" value="PROTEIN PRRC1"/>
    <property type="match status" value="1"/>
</dbReference>
<evidence type="ECO:0000313" key="3">
    <source>
        <dbReference type="WBParaSite" id="MBELARI_LOCUS15505"/>
    </source>
</evidence>
<dbReference type="InterPro" id="IPR026534">
    <property type="entry name" value="PRRC1"/>
</dbReference>
<dbReference type="AlphaFoldDB" id="A0AAF3J4E9"/>
<feature type="region of interest" description="Disordered" evidence="1">
    <location>
        <begin position="28"/>
        <end position="166"/>
    </location>
</feature>